<dbReference type="CDD" id="cd03784">
    <property type="entry name" value="GT1_Gtf-like"/>
    <property type="match status" value="1"/>
</dbReference>
<evidence type="ECO:0000313" key="1">
    <source>
        <dbReference type="EMBL" id="ADV82649.1"/>
    </source>
</evidence>
<keyword evidence="1" id="KW-0808">Transferase</keyword>
<keyword evidence="2" id="KW-1185">Reference proteome</keyword>
<dbReference type="InterPro" id="IPR002213">
    <property type="entry name" value="UDP_glucos_trans"/>
</dbReference>
<dbReference type="KEGG" id="tsa:AciPR4_1843"/>
<dbReference type="AlphaFoldDB" id="E8V5P0"/>
<dbReference type="HOGENOM" id="CLU_000537_7_1_0"/>
<dbReference type="GO" id="GO:0008194">
    <property type="term" value="F:UDP-glycosyltransferase activity"/>
    <property type="evidence" value="ECO:0007669"/>
    <property type="project" value="InterPro"/>
</dbReference>
<dbReference type="SUPFAM" id="SSF53756">
    <property type="entry name" value="UDP-Glycosyltransferase/glycogen phosphorylase"/>
    <property type="match status" value="1"/>
</dbReference>
<dbReference type="STRING" id="401053.AciPR4_1843"/>
<protein>
    <submittedName>
        <fullName evidence="1">Glycosyltransferase, MGT family</fullName>
    </submittedName>
</protein>
<reference evidence="1 2" key="1">
    <citation type="journal article" date="2012" name="Stand. Genomic Sci.">
        <title>Complete genome sequence of Terriglobus saanensis type strain SP1PR4(T), an Acidobacteria from tundra soil.</title>
        <authorList>
            <person name="Rawat S.R."/>
            <person name="Mannisto M.K."/>
            <person name="Starovoytov V."/>
            <person name="Goodwin L."/>
            <person name="Nolan M."/>
            <person name="Hauser L."/>
            <person name="Land M."/>
            <person name="Davenport K.W."/>
            <person name="Woyke T."/>
            <person name="Haggblom M.M."/>
        </authorList>
    </citation>
    <scope>NUCLEOTIDE SEQUENCE</scope>
    <source>
        <strain evidence="2">ATCC BAA-1853 / DSM 23119 / SP1PR4</strain>
    </source>
</reference>
<dbReference type="InterPro" id="IPR050426">
    <property type="entry name" value="Glycosyltransferase_28"/>
</dbReference>
<dbReference type="FunFam" id="3.40.50.2000:FF:000072">
    <property type="entry name" value="Glycosyl transferase"/>
    <property type="match status" value="1"/>
</dbReference>
<accession>E8V5P0</accession>
<dbReference type="EMBL" id="CP002467">
    <property type="protein sequence ID" value="ADV82649.1"/>
    <property type="molecule type" value="Genomic_DNA"/>
</dbReference>
<gene>
    <name evidence="1" type="ordered locus">AciPR4_1843</name>
</gene>
<dbReference type="PANTHER" id="PTHR48050:SF13">
    <property type="entry name" value="STEROL 3-BETA-GLUCOSYLTRANSFERASE UGT80A2"/>
    <property type="match status" value="1"/>
</dbReference>
<name>E8V5P0_TERSS</name>
<dbReference type="Gene3D" id="3.40.50.2000">
    <property type="entry name" value="Glycogen Phosphorylase B"/>
    <property type="match status" value="2"/>
</dbReference>
<organism evidence="1 2">
    <name type="scientific">Terriglobus saanensis (strain ATCC BAA-1853 / DSM 23119 / SP1PR4)</name>
    <dbReference type="NCBI Taxonomy" id="401053"/>
    <lineage>
        <taxon>Bacteria</taxon>
        <taxon>Pseudomonadati</taxon>
        <taxon>Acidobacteriota</taxon>
        <taxon>Terriglobia</taxon>
        <taxon>Terriglobales</taxon>
        <taxon>Acidobacteriaceae</taxon>
        <taxon>Terriglobus</taxon>
    </lineage>
</organism>
<dbReference type="PANTHER" id="PTHR48050">
    <property type="entry name" value="STEROL 3-BETA-GLUCOSYLTRANSFERASE"/>
    <property type="match status" value="1"/>
</dbReference>
<dbReference type="eggNOG" id="COG1819">
    <property type="taxonomic scope" value="Bacteria"/>
</dbReference>
<dbReference type="GO" id="GO:0017000">
    <property type="term" value="P:antibiotic biosynthetic process"/>
    <property type="evidence" value="ECO:0007669"/>
    <property type="project" value="UniProtKB-ARBA"/>
</dbReference>
<proteinExistence type="predicted"/>
<sequence>MSAAHCRISVVIYGTQRETILARIGFLILSGAGHLYPSVTLAKALQERGNEIVFFGVPDVTHVITEQGLNFVPYGFTEYPVGTLQRVRTIGGSLKGQEAIQFYLQRAQILAQAAFRDLPQLISGQKIEALVIDQLFPGGATVALHLDLPYASLANALAVNKESGVPPPMTSWDYEIGTAAEKRNGDGWQRLKNAHIPLRDFDNAQRIAWGLDPYEDVWEDSFSSLAQISNQPKAFDLPRKQLPANFYYVGPLFQATSRQLVAFPWERLDGRPLIYASMGTAQNGLEWVFRAILEACAGLDVQLILSLGAGVITADDLDIPANAIVVPYAPQPQMLERAAVCITHAGLNTALESLSHGVPMIAIPITTDQPGVAARIRYTQTGEVIPLEELTAGRLRDLIHKVMGESSYRERSRALQQAFIAERPLIRACEIIESKVLSEIRRL</sequence>
<dbReference type="Proteomes" id="UP000006844">
    <property type="component" value="Chromosome"/>
</dbReference>
<evidence type="ECO:0000313" key="2">
    <source>
        <dbReference type="Proteomes" id="UP000006844"/>
    </source>
</evidence>
<dbReference type="GO" id="GO:0016758">
    <property type="term" value="F:hexosyltransferase activity"/>
    <property type="evidence" value="ECO:0007669"/>
    <property type="project" value="UniProtKB-ARBA"/>
</dbReference>
<dbReference type="Pfam" id="PF00201">
    <property type="entry name" value="UDPGT"/>
    <property type="match status" value="1"/>
</dbReference>